<dbReference type="GeneID" id="18482381"/>
<evidence type="ECO:0000313" key="2">
    <source>
        <dbReference type="Proteomes" id="UP000008984"/>
    </source>
</evidence>
<dbReference type="RefSeq" id="XP_006969150.1">
    <property type="nucleotide sequence ID" value="XM_006969088.1"/>
</dbReference>
<dbReference type="HOGENOM" id="CLU_330388_0_0_1"/>
<protein>
    <submittedName>
        <fullName evidence="1">Predicted protein</fullName>
    </submittedName>
</protein>
<dbReference type="VEuPathDB" id="FungiDB:TRIREDRAFT_111681"/>
<proteinExistence type="predicted"/>
<accession>G0RV55</accession>
<dbReference type="InterPro" id="IPR025533">
    <property type="entry name" value="DUF4419"/>
</dbReference>
<reference evidence="1 2" key="1">
    <citation type="journal article" date="2008" name="Nat. Biotechnol.">
        <title>Genome sequencing and analysis of the biomass-degrading fungus Trichoderma reesei (syn. Hypocrea jecorina).</title>
        <authorList>
            <person name="Martinez D."/>
            <person name="Berka R.M."/>
            <person name="Henrissat B."/>
            <person name="Saloheimo M."/>
            <person name="Arvas M."/>
            <person name="Baker S.E."/>
            <person name="Chapman J."/>
            <person name="Chertkov O."/>
            <person name="Coutinho P.M."/>
            <person name="Cullen D."/>
            <person name="Danchin E.G."/>
            <person name="Grigoriev I.V."/>
            <person name="Harris P."/>
            <person name="Jackson M."/>
            <person name="Kubicek C.P."/>
            <person name="Han C.S."/>
            <person name="Ho I."/>
            <person name="Larrondo L.F."/>
            <person name="de Leon A.L."/>
            <person name="Magnuson J.K."/>
            <person name="Merino S."/>
            <person name="Misra M."/>
            <person name="Nelson B."/>
            <person name="Putnam N."/>
            <person name="Robbertse B."/>
            <person name="Salamov A.A."/>
            <person name="Schmoll M."/>
            <person name="Terry A."/>
            <person name="Thayer N."/>
            <person name="Westerholm-Parvinen A."/>
            <person name="Schoch C.L."/>
            <person name="Yao J."/>
            <person name="Barabote R."/>
            <person name="Nelson M.A."/>
            <person name="Detter C."/>
            <person name="Bruce D."/>
            <person name="Kuske C.R."/>
            <person name="Xie G."/>
            <person name="Richardson P."/>
            <person name="Rokhsar D.S."/>
            <person name="Lucas S.M."/>
            <person name="Rubin E.M."/>
            <person name="Dunn-Coleman N."/>
            <person name="Ward M."/>
            <person name="Brettin T.S."/>
        </authorList>
    </citation>
    <scope>NUCLEOTIDE SEQUENCE [LARGE SCALE GENOMIC DNA]</scope>
    <source>
        <strain evidence="1 2">QM6a</strain>
    </source>
</reference>
<dbReference type="Proteomes" id="UP000008984">
    <property type="component" value="Unassembled WGS sequence"/>
</dbReference>
<dbReference type="eggNOG" id="KOG1399">
    <property type="taxonomic scope" value="Eukaryota"/>
</dbReference>
<dbReference type="EMBL" id="GL985083">
    <property type="protein sequence ID" value="EGR44989.1"/>
    <property type="molecule type" value="Genomic_DNA"/>
</dbReference>
<dbReference type="Gene3D" id="3.50.50.60">
    <property type="entry name" value="FAD/NAD(P)-binding domain"/>
    <property type="match status" value="1"/>
</dbReference>
<name>G0RV55_HYPJQ</name>
<dbReference type="OrthoDB" id="2915840at2759"/>
<dbReference type="SUPFAM" id="SSF51905">
    <property type="entry name" value="FAD/NAD(P)-binding domain"/>
    <property type="match status" value="1"/>
</dbReference>
<dbReference type="InterPro" id="IPR036188">
    <property type="entry name" value="FAD/NAD-bd_sf"/>
</dbReference>
<keyword evidence="2" id="KW-1185">Reference proteome</keyword>
<dbReference type="PANTHER" id="PTHR31252:SF11">
    <property type="entry name" value="DUF4419 DOMAIN-CONTAINING PROTEIN"/>
    <property type="match status" value="1"/>
</dbReference>
<dbReference type="Pfam" id="PF14388">
    <property type="entry name" value="DUF4419"/>
    <property type="match status" value="1"/>
</dbReference>
<dbReference type="Pfam" id="PF13738">
    <property type="entry name" value="Pyr_redox_3"/>
    <property type="match status" value="1"/>
</dbReference>
<dbReference type="KEGG" id="tre:TRIREDRAFT_111681"/>
<evidence type="ECO:0000313" key="1">
    <source>
        <dbReference type="EMBL" id="EGR44989.1"/>
    </source>
</evidence>
<dbReference type="PANTHER" id="PTHR31252">
    <property type="entry name" value="DUF4419 DOMAIN-CONTAINING PROTEIN"/>
    <property type="match status" value="1"/>
</dbReference>
<gene>
    <name evidence="1" type="ORF">TRIREDRAFT_111681</name>
</gene>
<sequence>MATAEGQKTWSQYGAHVVTRPTPEVVGINRDLISTSSAQLLQHASKAWTGGIRETSCMHSVYRDRPAGLQPRDVLTHSFHDVDEQGVSLVSYKNGFVDGIIRAFQQDLHLVLRPDDVWLAIVVQFSFYVNGHAEEMRKFFVAHEGRRKLVVRTGSPSPLSVDFGVIAKTFKSLIQDNVVDPELTSWILPDFSTTTDEDITTTTVAMMATTKRYFEFIAMGGCGFPSVTLLGERADWVKLHAKVERLRTYGGELADWSKLLTKVVGKMVETFDQPDRQATKDFWMRAVHQAGRDGSLTVETLSGWITAFCRWDEEGRTIRQVDEAASTSYGQQHIDRKRFVIDDVAFPIISPKDVPRAATEVPITFLDALTGIRYETTAVAGLVGVKPSASIEGADGPVGLFDFSDLPMSKVVGLKVWDELPGIKVYEYLHEYARRFHLLERCKFSCRVTHIRRSPSQKGWTVEAQTTSDDGKIGSETFDCDKLIVATGNFNTPKYPDVETSEFNGLVMHTKDIGQKHEALLGKDVETVAIYGGGKSAIDAVNLCIEAGKKVHWIISDKGNGPNMLFNARLKGGFHVGQFVGRWKDIFSVSIFSVDTFFGRFFYSGKNRLGTWLIGKFWSFAAKKMRTGGVYAGMTAENREKLLPEGNSALFSAVGGAALHSCPKFIPELSKSDGLITVHRARITSAQGQTVCLSNGESIPCQALVFGTGWTSEDVLFDPAQGLSLGLRKPTALEDEQSAQYWKKLHERADQKILSLLPILKDSPGPRTTDPLTPYRLYRYMLPSSLAAANDRSLVFLGYLISIQTHILSEVSALWAICWLENLVDLGVPKSKEDIDYEVAKVNARIDPCAPPKTEMLRAFAPGHLLPQ</sequence>
<dbReference type="AlphaFoldDB" id="G0RV55"/>
<organism evidence="2">
    <name type="scientific">Hypocrea jecorina (strain QM6a)</name>
    <name type="common">Trichoderma reesei</name>
    <dbReference type="NCBI Taxonomy" id="431241"/>
    <lineage>
        <taxon>Eukaryota</taxon>
        <taxon>Fungi</taxon>
        <taxon>Dikarya</taxon>
        <taxon>Ascomycota</taxon>
        <taxon>Pezizomycotina</taxon>
        <taxon>Sordariomycetes</taxon>
        <taxon>Hypocreomycetidae</taxon>
        <taxon>Hypocreales</taxon>
        <taxon>Hypocreaceae</taxon>
        <taxon>Trichoderma</taxon>
    </lineage>
</organism>